<reference evidence="1" key="1">
    <citation type="journal article" date="2020" name="Fungal Divers.">
        <title>Resolving the Mortierellaceae phylogeny through synthesis of multi-gene phylogenetics and phylogenomics.</title>
        <authorList>
            <person name="Vandepol N."/>
            <person name="Liber J."/>
            <person name="Desiro A."/>
            <person name="Na H."/>
            <person name="Kennedy M."/>
            <person name="Barry K."/>
            <person name="Grigoriev I.V."/>
            <person name="Miller A.N."/>
            <person name="O'Donnell K."/>
            <person name="Stajich J.E."/>
            <person name="Bonito G."/>
        </authorList>
    </citation>
    <scope>NUCLEOTIDE SEQUENCE</scope>
    <source>
        <strain evidence="1">KOD948</strain>
    </source>
</reference>
<comment type="caution">
    <text evidence="1">The sequence shown here is derived from an EMBL/GenBank/DDBJ whole genome shotgun (WGS) entry which is preliminary data.</text>
</comment>
<gene>
    <name evidence="1" type="ORF">BG011_001341</name>
</gene>
<organism evidence="1 2">
    <name type="scientific">Mortierella polycephala</name>
    <dbReference type="NCBI Taxonomy" id="41804"/>
    <lineage>
        <taxon>Eukaryota</taxon>
        <taxon>Fungi</taxon>
        <taxon>Fungi incertae sedis</taxon>
        <taxon>Mucoromycota</taxon>
        <taxon>Mortierellomycotina</taxon>
        <taxon>Mortierellomycetes</taxon>
        <taxon>Mortierellales</taxon>
        <taxon>Mortierellaceae</taxon>
        <taxon>Mortierella</taxon>
    </lineage>
</organism>
<dbReference type="AlphaFoldDB" id="A0A9P6PGM9"/>
<dbReference type="EMBL" id="JAAAJA010001343">
    <property type="protein sequence ID" value="KAG0247535.1"/>
    <property type="molecule type" value="Genomic_DNA"/>
</dbReference>
<evidence type="ECO:0000313" key="2">
    <source>
        <dbReference type="Proteomes" id="UP000726737"/>
    </source>
</evidence>
<dbReference type="Proteomes" id="UP000726737">
    <property type="component" value="Unassembled WGS sequence"/>
</dbReference>
<name>A0A9P6PGM9_9FUNG</name>
<accession>A0A9P6PGM9</accession>
<sequence length="164" mass="19397">MAYSEDLRWRAVILYSFMGVKLGEVEALLGATRHSIRKWAGQVVEPTESPIATCRRWREEVYDHVRRYVEDHPCFYLEELQASVKSAFPKLPNTSIPTICRALRMDIKLSRKVLQKQAREAIPQELEDYRYRLRPSYNFQEQLVFIDGTSKDRRAALRKYVWSL</sequence>
<proteinExistence type="predicted"/>
<evidence type="ECO:0008006" key="3">
    <source>
        <dbReference type="Google" id="ProtNLM"/>
    </source>
</evidence>
<evidence type="ECO:0000313" key="1">
    <source>
        <dbReference type="EMBL" id="KAG0247535.1"/>
    </source>
</evidence>
<dbReference type="InterPro" id="IPR009057">
    <property type="entry name" value="Homeodomain-like_sf"/>
</dbReference>
<protein>
    <recommendedName>
        <fullName evidence="3">Transposase</fullName>
    </recommendedName>
</protein>
<dbReference type="OrthoDB" id="2388844at2759"/>
<keyword evidence="2" id="KW-1185">Reference proteome</keyword>
<dbReference type="SUPFAM" id="SSF46689">
    <property type="entry name" value="Homeodomain-like"/>
    <property type="match status" value="1"/>
</dbReference>